<reference evidence="2 3" key="1">
    <citation type="submission" date="2022-04" db="EMBL/GenBank/DDBJ databases">
        <title>Whole genome of Spiroplasma citri.</title>
        <authorList>
            <person name="Khanchezar A."/>
            <person name="Izadpanah K."/>
            <person name="Taghavi M."/>
            <person name="Ghorbani A."/>
            <person name="Beven L."/>
        </authorList>
    </citation>
    <scope>NUCLEOTIDE SEQUENCE [LARGE SCALE GENOMIC DNA]</scope>
    <source>
        <strain evidence="2 3">D4</strain>
    </source>
</reference>
<accession>A0AAX3SWW2</accession>
<feature type="compositionally biased region" description="Polar residues" evidence="1">
    <location>
        <begin position="1"/>
        <end position="14"/>
    </location>
</feature>
<keyword evidence="3" id="KW-1185">Reference proteome</keyword>
<protein>
    <submittedName>
        <fullName evidence="2">DUF3688 family protein</fullName>
    </submittedName>
</protein>
<dbReference type="Pfam" id="PF12461">
    <property type="entry name" value="DUF3688"/>
    <property type="match status" value="1"/>
</dbReference>
<dbReference type="EMBL" id="CP096246">
    <property type="protein sequence ID" value="WFG95744.1"/>
    <property type="molecule type" value="Genomic_DNA"/>
</dbReference>
<proteinExistence type="predicted"/>
<feature type="region of interest" description="Disordered" evidence="1">
    <location>
        <begin position="1"/>
        <end position="21"/>
    </location>
</feature>
<evidence type="ECO:0000313" key="3">
    <source>
        <dbReference type="Proteomes" id="UP001214629"/>
    </source>
</evidence>
<dbReference type="Proteomes" id="UP001214629">
    <property type="component" value="Chromosome"/>
</dbReference>
<dbReference type="AlphaFoldDB" id="A0AAX3SWW2"/>
<dbReference type="InterPro" id="IPR022160">
    <property type="entry name" value="Phage_1-C74_Orf1"/>
</dbReference>
<sequence>MKTGGNNPQQPTKDSNWKLIGNKDEKDINKNNYWDISNKWYFTESELGYFNKFYIIIWKDGSNYKISNSEGLHGTYTNLKAVYRWAGTREPQLPTIDKNTGKIINWKEQKRT</sequence>
<gene>
    <name evidence="2" type="ORF">M0C40_06485</name>
</gene>
<organism evidence="2 3">
    <name type="scientific">Spiroplasma citri</name>
    <dbReference type="NCBI Taxonomy" id="2133"/>
    <lineage>
        <taxon>Bacteria</taxon>
        <taxon>Bacillati</taxon>
        <taxon>Mycoplasmatota</taxon>
        <taxon>Mollicutes</taxon>
        <taxon>Entomoplasmatales</taxon>
        <taxon>Spiroplasmataceae</taxon>
        <taxon>Spiroplasma</taxon>
    </lineage>
</organism>
<name>A0AAX3SWW2_SPICI</name>
<dbReference type="RefSeq" id="WP_277938226.1">
    <property type="nucleotide sequence ID" value="NZ_CP096246.1"/>
</dbReference>
<evidence type="ECO:0000313" key="2">
    <source>
        <dbReference type="EMBL" id="WFG95744.1"/>
    </source>
</evidence>
<evidence type="ECO:0000256" key="1">
    <source>
        <dbReference type="SAM" id="MobiDB-lite"/>
    </source>
</evidence>